<accession>A0A1H8NZA1</accession>
<dbReference type="Proteomes" id="UP000199300">
    <property type="component" value="Unassembled WGS sequence"/>
</dbReference>
<keyword evidence="2" id="KW-1185">Reference proteome</keyword>
<dbReference type="RefSeq" id="WP_091497577.1">
    <property type="nucleotide sequence ID" value="NZ_FODJ01000006.1"/>
</dbReference>
<dbReference type="OrthoDB" id="2990595at2"/>
<organism evidence="1 2">
    <name type="scientific">Amphibacillus marinus</name>
    <dbReference type="NCBI Taxonomy" id="872970"/>
    <lineage>
        <taxon>Bacteria</taxon>
        <taxon>Bacillati</taxon>
        <taxon>Bacillota</taxon>
        <taxon>Bacilli</taxon>
        <taxon>Bacillales</taxon>
        <taxon>Bacillaceae</taxon>
        <taxon>Amphibacillus</taxon>
    </lineage>
</organism>
<dbReference type="InterPro" id="IPR025716">
    <property type="entry name" value="Post-transcriptional_regulator"/>
</dbReference>
<gene>
    <name evidence="1" type="ORF">SAMN04488134_106157</name>
</gene>
<dbReference type="EMBL" id="FODJ01000006">
    <property type="protein sequence ID" value="SEO34990.1"/>
    <property type="molecule type" value="Genomic_DNA"/>
</dbReference>
<dbReference type="Pfam" id="PF13797">
    <property type="entry name" value="Post_transc_reg"/>
    <property type="match status" value="1"/>
</dbReference>
<dbReference type="STRING" id="872970.SAMN04488134_106157"/>
<evidence type="ECO:0000313" key="1">
    <source>
        <dbReference type="EMBL" id="SEO34990.1"/>
    </source>
</evidence>
<evidence type="ECO:0000313" key="2">
    <source>
        <dbReference type="Proteomes" id="UP000199300"/>
    </source>
</evidence>
<reference evidence="1 2" key="1">
    <citation type="submission" date="2016-10" db="EMBL/GenBank/DDBJ databases">
        <authorList>
            <person name="de Groot N.N."/>
        </authorList>
    </citation>
    <scope>NUCLEOTIDE SEQUENCE [LARGE SCALE GENOMIC DNA]</scope>
    <source>
        <strain evidence="1 2">CGMCC 1.10434</strain>
    </source>
</reference>
<dbReference type="AlphaFoldDB" id="A0A1H8NZA1"/>
<name>A0A1H8NZA1_9BACI</name>
<protein>
    <submittedName>
        <fullName evidence="1">Post-transcriptional regulator</fullName>
    </submittedName>
</protein>
<proteinExistence type="predicted"/>
<sequence>MEAKVIEEWRPMITNVIASKVTELQMLGYNEATANTVWACLKSKVWRKVTEKKLHQIVEDVLHLNAHVFMSYITMQSHQSDDLMSSIAAIMDNN</sequence>